<dbReference type="Gene3D" id="2.60.40.4070">
    <property type="match status" value="1"/>
</dbReference>
<dbReference type="Proteomes" id="UP000215215">
    <property type="component" value="Unassembled WGS sequence"/>
</dbReference>
<proteinExistence type="predicted"/>
<feature type="domain" description="FlgD/Vpr Ig-like" evidence="1">
    <location>
        <begin position="306"/>
        <end position="365"/>
    </location>
</feature>
<dbReference type="Gene3D" id="2.70.70.10">
    <property type="entry name" value="Glucose Permease (Domain IIA)"/>
    <property type="match status" value="1"/>
</dbReference>
<accession>A0A235BRZ3</accession>
<organism evidence="2 3">
    <name type="scientific">candidate division WOR-3 bacterium JGI_Cruoil_03_44_89</name>
    <dbReference type="NCBI Taxonomy" id="1973748"/>
    <lineage>
        <taxon>Bacteria</taxon>
        <taxon>Bacteria division WOR-3</taxon>
    </lineage>
</organism>
<dbReference type="NCBIfam" id="TIGR04183">
    <property type="entry name" value="Por_Secre_tail"/>
    <property type="match status" value="1"/>
</dbReference>
<dbReference type="InterPro" id="IPR025965">
    <property type="entry name" value="FlgD/Vpr_Ig-like"/>
</dbReference>
<protein>
    <recommendedName>
        <fullName evidence="1">FlgD/Vpr Ig-like domain-containing protein</fullName>
    </recommendedName>
</protein>
<dbReference type="AlphaFoldDB" id="A0A235BRZ3"/>
<evidence type="ECO:0000313" key="2">
    <source>
        <dbReference type="EMBL" id="OYD15263.1"/>
    </source>
</evidence>
<dbReference type="SUPFAM" id="SSF51261">
    <property type="entry name" value="Duplicated hybrid motif"/>
    <property type="match status" value="1"/>
</dbReference>
<evidence type="ECO:0000313" key="3">
    <source>
        <dbReference type="Proteomes" id="UP000215215"/>
    </source>
</evidence>
<comment type="caution">
    <text evidence="2">The sequence shown here is derived from an EMBL/GenBank/DDBJ whole genome shotgun (WGS) entry which is preliminary data.</text>
</comment>
<reference evidence="2 3" key="1">
    <citation type="submission" date="2017-07" db="EMBL/GenBank/DDBJ databases">
        <title>Recovery of genomes from metagenomes via a dereplication, aggregation, and scoring strategy.</title>
        <authorList>
            <person name="Sieber C.M."/>
            <person name="Probst A.J."/>
            <person name="Sharrar A."/>
            <person name="Thomas B.C."/>
            <person name="Hess M."/>
            <person name="Tringe S.G."/>
            <person name="Banfield J.F."/>
        </authorList>
    </citation>
    <scope>NUCLEOTIDE SEQUENCE [LARGE SCALE GENOMIC DNA]</scope>
    <source>
        <strain evidence="2">JGI_Cruoil_03_44_89</strain>
    </source>
</reference>
<dbReference type="Pfam" id="PF13860">
    <property type="entry name" value="FlgD_ig"/>
    <property type="match status" value="1"/>
</dbReference>
<evidence type="ECO:0000259" key="1">
    <source>
        <dbReference type="Pfam" id="PF13860"/>
    </source>
</evidence>
<name>A0A235BRZ3_UNCW3</name>
<dbReference type="EMBL" id="NOZQ01000135">
    <property type="protein sequence ID" value="OYD15263.1"/>
    <property type="molecule type" value="Genomic_DNA"/>
</dbReference>
<dbReference type="InterPro" id="IPR026444">
    <property type="entry name" value="Secre_tail"/>
</dbReference>
<gene>
    <name evidence="2" type="ORF">CH333_06125</name>
</gene>
<dbReference type="InterPro" id="IPR011055">
    <property type="entry name" value="Dup_hybrid_motif"/>
</dbReference>
<sequence length="376" mass="42446">MKAVRKILLYFSMSAVLSVISPLRSSATYYWPLSGSSNNDGWLYGLCSAYGYRLLDNTYDFHHGLDIIADQSDPVYATFNGIVEERSSTHIIIRESGTSDHYMRFYHLTPAQFSQGDVVTGGNTMLGLADGSPDLHVSDYIGGGWTDRNDTRNPMNIFPYTNDNGSISDGIQNTDKVEFDVTIPYNDLDLNKVWVKAWYTDNWPEENWFNYDNKVNVNVNDAGSTPPEHGGITFKPSSYNWGTDQQVHLIFQFTGGTIYKADVKLYNCKEVNEATKTFYTGIEEEGETEQFLLCQNCPNPFKNYTEIEYALPKESEVKISIYNIAGQRVKTLIDANKKAGTYVVHWDGKDNRGEQVADGVYLYEIGAGDYSDRTQV</sequence>